<keyword evidence="1 3" id="KW-0808">Transferase</keyword>
<gene>
    <name evidence="3" type="ORF">UT39_C0003G0027</name>
</gene>
<evidence type="ECO:0000313" key="3">
    <source>
        <dbReference type="EMBL" id="KKR11758.1"/>
    </source>
</evidence>
<organism evidence="3 4">
    <name type="scientific">Candidatus Woesebacteria bacterium GW2011_GWA1_39_21</name>
    <dbReference type="NCBI Taxonomy" id="1618550"/>
    <lineage>
        <taxon>Bacteria</taxon>
        <taxon>Candidatus Woeseibacteriota</taxon>
    </lineage>
</organism>
<dbReference type="Proteomes" id="UP000034246">
    <property type="component" value="Unassembled WGS sequence"/>
</dbReference>
<dbReference type="GO" id="GO:0016757">
    <property type="term" value="F:glycosyltransferase activity"/>
    <property type="evidence" value="ECO:0007669"/>
    <property type="project" value="InterPro"/>
</dbReference>
<dbReference type="SUPFAM" id="SSF53756">
    <property type="entry name" value="UDP-Glycosyltransferase/glycogen phosphorylase"/>
    <property type="match status" value="1"/>
</dbReference>
<evidence type="ECO:0000256" key="1">
    <source>
        <dbReference type="ARBA" id="ARBA00022679"/>
    </source>
</evidence>
<accession>A0A0G0N8I8</accession>
<dbReference type="Gene3D" id="3.40.50.2000">
    <property type="entry name" value="Glycogen Phosphorylase B"/>
    <property type="match status" value="2"/>
</dbReference>
<comment type="caution">
    <text evidence="3">The sequence shown here is derived from an EMBL/GenBank/DDBJ whole genome shotgun (WGS) entry which is preliminary data.</text>
</comment>
<name>A0A0G0N8I8_9BACT</name>
<evidence type="ECO:0000313" key="4">
    <source>
        <dbReference type="Proteomes" id="UP000034246"/>
    </source>
</evidence>
<feature type="domain" description="Glycosyl transferase family 1" evidence="2">
    <location>
        <begin position="199"/>
        <end position="345"/>
    </location>
</feature>
<dbReference type="EMBL" id="LBWP01000003">
    <property type="protein sequence ID" value="KKR11758.1"/>
    <property type="molecule type" value="Genomic_DNA"/>
</dbReference>
<dbReference type="STRING" id="1618550.UT39_C0003G0027"/>
<proteinExistence type="predicted"/>
<reference evidence="3 4" key="1">
    <citation type="journal article" date="2015" name="Nature">
        <title>rRNA introns, odd ribosomes, and small enigmatic genomes across a large radiation of phyla.</title>
        <authorList>
            <person name="Brown C.T."/>
            <person name="Hug L.A."/>
            <person name="Thomas B.C."/>
            <person name="Sharon I."/>
            <person name="Castelle C.J."/>
            <person name="Singh A."/>
            <person name="Wilkins M.J."/>
            <person name="Williams K.H."/>
            <person name="Banfield J.F."/>
        </authorList>
    </citation>
    <scope>NUCLEOTIDE SEQUENCE [LARGE SCALE GENOMIC DNA]</scope>
</reference>
<dbReference type="Pfam" id="PF00534">
    <property type="entry name" value="Glycos_transf_1"/>
    <property type="match status" value="1"/>
</dbReference>
<dbReference type="AlphaFoldDB" id="A0A0G0N8I8"/>
<sequence length="370" mass="42666">MKTAIVYDRVNKFGGAERVLLVLHEIFPKAPLYTSVYSPQNATWAKVFPKVYTSFLNRFPFLRNNHEILSIFMPLAFESFNFDDYDLVISVSSEAAKGIITKPKTRHLCYCLTPTRYLFSGFSQYRDNPPGGLKLIPFYKNISNPFISYLKKWDQIAAGRPDVMIAISKEVQNRIKKYYHRDSKLIFPPVDVVKFRNKSDFKPKEKNYYLIVSRLEPYKKVDLAIDAFVKLKKNLVVIGIGSQLGTYKSKYKQNKNILFEGFVPDDELPGYYQNARAFIFPQEEDFGITAVEAQASGSLVIAYKKGGALDTVVDGITGVFFDKQDVESLITAIKRHERTKFDKNILWRNAKKFDCKRFKKEIVDLLEINV</sequence>
<dbReference type="PANTHER" id="PTHR46401:SF2">
    <property type="entry name" value="GLYCOSYLTRANSFERASE WBBK-RELATED"/>
    <property type="match status" value="1"/>
</dbReference>
<dbReference type="PANTHER" id="PTHR46401">
    <property type="entry name" value="GLYCOSYLTRANSFERASE WBBK-RELATED"/>
    <property type="match status" value="1"/>
</dbReference>
<dbReference type="InterPro" id="IPR001296">
    <property type="entry name" value="Glyco_trans_1"/>
</dbReference>
<protein>
    <submittedName>
        <fullName evidence="3">Glycosyl transferase group 1</fullName>
    </submittedName>
</protein>
<evidence type="ECO:0000259" key="2">
    <source>
        <dbReference type="Pfam" id="PF00534"/>
    </source>
</evidence>